<dbReference type="AlphaFoldDB" id="A0A1M4NH26"/>
<protein>
    <submittedName>
        <fullName evidence="1">OMP175</fullName>
    </submittedName>
</protein>
<name>A0A1M4NH26_HELBI</name>
<sequence length="454" mass="52264">MKLSFQSVVFQILWVGLGYLHAFDYQLGGKAGSFSRIGFNNTPINSQKGLYPTGSYVTAVGALQIDANLLPKWVSDHKLRAGIGGELGGLAYDSTKTLRDTSGIDLGYQPANWYYMGRWEGYLMDAPWTKTPYARYQDSVHAKNYILYNLYLDYSYKDIFGIKLGRYKSNALFLRGYNQGFEVFFKWSHFKFEWFSTYGRGLANIQFIRNFYAPVSYQYPDGRRFNYGMHAFSVTWKSKHFLLMPFIWFYPKNFNAPGFQANADLAFSNWSVSTQVYAWFPIYSATLAKTYYRGDLIGRDTASLLVRQRFDIKNYHVGWLVYKNFGNANAQLGWNGSPVPFDTTDDTPYEDAYTNLYNANSITIAGIVGGKIKQFSWQLLGKLTYSPRADSQSLGLTLEYHLTKRINFMVRLNGYQVVMHRGYKVGYFHAGYNPKFAPTIQDRSYLMTSMSYDL</sequence>
<proteinExistence type="predicted"/>
<organism evidence="1">
    <name type="scientific">Helicobacter bizzozeronii</name>
    <dbReference type="NCBI Taxonomy" id="56877"/>
    <lineage>
        <taxon>Bacteria</taxon>
        <taxon>Pseudomonadati</taxon>
        <taxon>Campylobacterota</taxon>
        <taxon>Epsilonproteobacteria</taxon>
        <taxon>Campylobacterales</taxon>
        <taxon>Helicobacteraceae</taxon>
        <taxon>Helicobacter</taxon>
    </lineage>
</organism>
<gene>
    <name evidence="1" type="primary">omp175</name>
</gene>
<reference evidence="1" key="1">
    <citation type="submission" date="2016-10" db="EMBL/GenBank/DDBJ databases">
        <title>Proteomic and phylogenetic analysis of the outer membrane protein repertoire of gastric Helicobacter species.</title>
        <authorList>
            <person name="Joosten M."/>
        </authorList>
    </citation>
    <scope>NUCLEOTIDE SEQUENCE</scope>
    <source>
        <strain evidence="1">10</strain>
    </source>
</reference>
<dbReference type="InterPro" id="IPR003678">
    <property type="entry name" value="Put_OMP"/>
</dbReference>
<evidence type="ECO:0000313" key="1">
    <source>
        <dbReference type="EMBL" id="SFZ71645.1"/>
    </source>
</evidence>
<dbReference type="Pfam" id="PF02521">
    <property type="entry name" value="HP_OMP_2"/>
    <property type="match status" value="1"/>
</dbReference>
<dbReference type="EMBL" id="LT633301">
    <property type="protein sequence ID" value="SFZ71645.1"/>
    <property type="molecule type" value="Genomic_DNA"/>
</dbReference>
<dbReference type="RefSeq" id="WP_411696767.1">
    <property type="nucleotide sequence ID" value="NZ_FZEH01000116.1"/>
</dbReference>
<accession>A0A1M4NH26</accession>